<evidence type="ECO:0000256" key="3">
    <source>
        <dbReference type="ARBA" id="ARBA00022692"/>
    </source>
</evidence>
<feature type="transmembrane region" description="Helical" evidence="6">
    <location>
        <begin position="102"/>
        <end position="119"/>
    </location>
</feature>
<keyword evidence="5 6" id="KW-0472">Membrane</keyword>
<evidence type="ECO:0008006" key="10">
    <source>
        <dbReference type="Google" id="ProtNLM"/>
    </source>
</evidence>
<dbReference type="InterPro" id="IPR037185">
    <property type="entry name" value="EmrE-like"/>
</dbReference>
<keyword evidence="4 6" id="KW-1133">Transmembrane helix</keyword>
<feature type="transmembrane region" description="Helical" evidence="6">
    <location>
        <begin position="78"/>
        <end position="96"/>
    </location>
</feature>
<evidence type="ECO:0000256" key="4">
    <source>
        <dbReference type="ARBA" id="ARBA00022989"/>
    </source>
</evidence>
<feature type="chain" id="PRO_5022097832" description="Small multi-drug resistant family protein" evidence="7">
    <location>
        <begin position="18"/>
        <end position="121"/>
    </location>
</feature>
<comment type="caution">
    <text evidence="8">The sequence shown here is derived from an EMBL/GenBank/DDBJ whole genome shotgun (WGS) entry which is preliminary data.</text>
</comment>
<feature type="transmembrane region" description="Helical" evidence="6">
    <location>
        <begin position="48"/>
        <end position="71"/>
    </location>
</feature>
<protein>
    <recommendedName>
        <fullName evidence="10">Small multi-drug resistant family protein</fullName>
    </recommendedName>
</protein>
<evidence type="ECO:0000313" key="9">
    <source>
        <dbReference type="Proteomes" id="UP000318349"/>
    </source>
</evidence>
<evidence type="ECO:0000256" key="7">
    <source>
        <dbReference type="SAM" id="SignalP"/>
    </source>
</evidence>
<dbReference type="Gene3D" id="1.10.3730.20">
    <property type="match status" value="1"/>
</dbReference>
<evidence type="ECO:0000256" key="6">
    <source>
        <dbReference type="SAM" id="Phobius"/>
    </source>
</evidence>
<keyword evidence="7" id="KW-0732">Signal</keyword>
<evidence type="ECO:0000256" key="5">
    <source>
        <dbReference type="ARBA" id="ARBA00023136"/>
    </source>
</evidence>
<dbReference type="AlphaFoldDB" id="A0A557RCI2"/>
<dbReference type="EMBL" id="VMNI01000014">
    <property type="protein sequence ID" value="TVO75004.1"/>
    <property type="molecule type" value="Genomic_DNA"/>
</dbReference>
<proteinExistence type="predicted"/>
<dbReference type="PANTHER" id="PTHR30561">
    <property type="entry name" value="SMR FAMILY PROTON-DEPENDENT DRUG EFFLUX TRANSPORTER SUGE"/>
    <property type="match status" value="1"/>
</dbReference>
<dbReference type="GO" id="GO:0022857">
    <property type="term" value="F:transmembrane transporter activity"/>
    <property type="evidence" value="ECO:0007669"/>
    <property type="project" value="InterPro"/>
</dbReference>
<dbReference type="Proteomes" id="UP000318349">
    <property type="component" value="Unassembled WGS sequence"/>
</dbReference>
<dbReference type="InterPro" id="IPR000390">
    <property type="entry name" value="Small_drug/metabolite_transptr"/>
</dbReference>
<dbReference type="SUPFAM" id="SSF103481">
    <property type="entry name" value="Multidrug resistance efflux transporter EmrE"/>
    <property type="match status" value="1"/>
</dbReference>
<keyword evidence="3 6" id="KW-0812">Transmembrane</keyword>
<gene>
    <name evidence="8" type="ORF">FHP89_14425</name>
</gene>
<evidence type="ECO:0000313" key="8">
    <source>
        <dbReference type="EMBL" id="TVO75004.1"/>
    </source>
</evidence>
<name>A0A557RCI2_9RHOO</name>
<evidence type="ECO:0000256" key="2">
    <source>
        <dbReference type="ARBA" id="ARBA00022475"/>
    </source>
</evidence>
<dbReference type="PANTHER" id="PTHR30561:SF9">
    <property type="entry name" value="4-AMINO-4-DEOXY-L-ARABINOSE-PHOSPHOUNDECAPRENOL FLIPPASE SUBUNIT ARNF-RELATED"/>
    <property type="match status" value="1"/>
</dbReference>
<accession>A0A557RCI2</accession>
<feature type="signal peptide" evidence="7">
    <location>
        <begin position="1"/>
        <end position="17"/>
    </location>
</feature>
<reference evidence="8 9" key="1">
    <citation type="submission" date="2019-07" db="EMBL/GenBank/DDBJ databases">
        <title>The pathways for chlorine oxyanion respiration interact through the shared metabolite chlorate.</title>
        <authorList>
            <person name="Barnum T.P."/>
            <person name="Cheng Y."/>
            <person name="Hill K.A."/>
            <person name="Lucas L.N."/>
            <person name="Carlson H.K."/>
            <person name="Coates J.D."/>
        </authorList>
    </citation>
    <scope>NUCLEOTIDE SEQUENCE [LARGE SCALE GENOMIC DNA]</scope>
    <source>
        <strain evidence="8 9">SFB-1</strain>
    </source>
</reference>
<dbReference type="GO" id="GO:0005886">
    <property type="term" value="C:plasma membrane"/>
    <property type="evidence" value="ECO:0007669"/>
    <property type="project" value="UniProtKB-SubCell"/>
</dbReference>
<organism evidence="8 9">
    <name type="scientific">Denitromonas halophila</name>
    <dbReference type="NCBI Taxonomy" id="1629404"/>
    <lineage>
        <taxon>Bacteria</taxon>
        <taxon>Pseudomonadati</taxon>
        <taxon>Pseudomonadota</taxon>
        <taxon>Betaproteobacteria</taxon>
        <taxon>Rhodocyclales</taxon>
        <taxon>Zoogloeaceae</taxon>
        <taxon>Denitromonas</taxon>
    </lineage>
</organism>
<sequence>MKILFAALLSICLSVSAQFFLKAGMSSAVAKSFSENPLSARSILELATNMHIVTGFALYGVGAIVWLSVLAQWDVSKAYPMVGLGFALTAGIGLMLGEQMTLFRLVGVSMICIGVAMVGHS</sequence>
<keyword evidence="2" id="KW-1003">Cell membrane</keyword>
<evidence type="ECO:0000256" key="1">
    <source>
        <dbReference type="ARBA" id="ARBA00004651"/>
    </source>
</evidence>
<comment type="subcellular location">
    <subcellularLocation>
        <location evidence="1">Cell membrane</location>
        <topology evidence="1">Multi-pass membrane protein</topology>
    </subcellularLocation>
</comment>